<keyword evidence="4" id="KW-1185">Reference proteome</keyword>
<dbReference type="Pfam" id="PF20209">
    <property type="entry name" value="DUF6570"/>
    <property type="match status" value="1"/>
</dbReference>
<dbReference type="GO" id="GO:0006284">
    <property type="term" value="P:base-excision repair"/>
    <property type="evidence" value="ECO:0007669"/>
    <property type="project" value="InterPro"/>
</dbReference>
<dbReference type="EMBL" id="WHVB01000021">
    <property type="protein sequence ID" value="KAF8472177.1"/>
    <property type="molecule type" value="Genomic_DNA"/>
</dbReference>
<dbReference type="GO" id="GO:0019104">
    <property type="term" value="F:DNA N-glycosylase activity"/>
    <property type="evidence" value="ECO:0007669"/>
    <property type="project" value="InterPro"/>
</dbReference>
<reference evidence="3" key="1">
    <citation type="submission" date="2019-10" db="EMBL/GenBank/DDBJ databases">
        <authorList>
            <consortium name="DOE Joint Genome Institute"/>
            <person name="Kuo A."/>
            <person name="Miyauchi S."/>
            <person name="Kiss E."/>
            <person name="Drula E."/>
            <person name="Kohler A."/>
            <person name="Sanchez-Garcia M."/>
            <person name="Andreopoulos B."/>
            <person name="Barry K.W."/>
            <person name="Bonito G."/>
            <person name="Buee M."/>
            <person name="Carver A."/>
            <person name="Chen C."/>
            <person name="Cichocki N."/>
            <person name="Clum A."/>
            <person name="Culley D."/>
            <person name="Crous P.W."/>
            <person name="Fauchery L."/>
            <person name="Girlanda M."/>
            <person name="Hayes R."/>
            <person name="Keri Z."/>
            <person name="LaButti K."/>
            <person name="Lipzen A."/>
            <person name="Lombard V."/>
            <person name="Magnuson J."/>
            <person name="Maillard F."/>
            <person name="Morin E."/>
            <person name="Murat C."/>
            <person name="Nolan M."/>
            <person name="Ohm R."/>
            <person name="Pangilinan J."/>
            <person name="Pereira M."/>
            <person name="Perotto S."/>
            <person name="Peter M."/>
            <person name="Riley R."/>
            <person name="Sitrit Y."/>
            <person name="Stielow B."/>
            <person name="Szollosi G."/>
            <person name="Zifcakova L."/>
            <person name="Stursova M."/>
            <person name="Spatafora J.W."/>
            <person name="Tedersoo L."/>
            <person name="Vaario L.-M."/>
            <person name="Yamada A."/>
            <person name="Yan M."/>
            <person name="Wang P."/>
            <person name="Xu J."/>
            <person name="Bruns T."/>
            <person name="Baldrian P."/>
            <person name="Vilgalys R."/>
            <person name="Henrissat B."/>
            <person name="Grigoriev I.V."/>
            <person name="Hibbett D."/>
            <person name="Nagy L.G."/>
            <person name="Martin F.M."/>
        </authorList>
    </citation>
    <scope>NUCLEOTIDE SEQUENCE</scope>
    <source>
        <strain evidence="3">Prilba</strain>
    </source>
</reference>
<reference evidence="3" key="2">
    <citation type="journal article" date="2020" name="Nat. Commun.">
        <title>Large-scale genome sequencing of mycorrhizal fungi provides insights into the early evolution of symbiotic traits.</title>
        <authorList>
            <person name="Miyauchi S."/>
            <person name="Kiss E."/>
            <person name="Kuo A."/>
            <person name="Drula E."/>
            <person name="Kohler A."/>
            <person name="Sanchez-Garcia M."/>
            <person name="Morin E."/>
            <person name="Andreopoulos B."/>
            <person name="Barry K.W."/>
            <person name="Bonito G."/>
            <person name="Buee M."/>
            <person name="Carver A."/>
            <person name="Chen C."/>
            <person name="Cichocki N."/>
            <person name="Clum A."/>
            <person name="Culley D."/>
            <person name="Crous P.W."/>
            <person name="Fauchery L."/>
            <person name="Girlanda M."/>
            <person name="Hayes R.D."/>
            <person name="Keri Z."/>
            <person name="LaButti K."/>
            <person name="Lipzen A."/>
            <person name="Lombard V."/>
            <person name="Magnuson J."/>
            <person name="Maillard F."/>
            <person name="Murat C."/>
            <person name="Nolan M."/>
            <person name="Ohm R.A."/>
            <person name="Pangilinan J."/>
            <person name="Pereira M.F."/>
            <person name="Perotto S."/>
            <person name="Peter M."/>
            <person name="Pfister S."/>
            <person name="Riley R."/>
            <person name="Sitrit Y."/>
            <person name="Stielow J.B."/>
            <person name="Szollosi G."/>
            <person name="Zifcakova L."/>
            <person name="Stursova M."/>
            <person name="Spatafora J.W."/>
            <person name="Tedersoo L."/>
            <person name="Vaario L.M."/>
            <person name="Yamada A."/>
            <person name="Yan M."/>
            <person name="Wang P."/>
            <person name="Xu J."/>
            <person name="Bruns T."/>
            <person name="Baldrian P."/>
            <person name="Vilgalys R."/>
            <person name="Dunand C."/>
            <person name="Henrissat B."/>
            <person name="Grigoriev I.V."/>
            <person name="Hibbett D."/>
            <person name="Nagy L.G."/>
            <person name="Martin F.M."/>
        </authorList>
    </citation>
    <scope>NUCLEOTIDE SEQUENCE</scope>
    <source>
        <strain evidence="3">Prilba</strain>
    </source>
</reference>
<evidence type="ECO:0000256" key="1">
    <source>
        <dbReference type="SAM" id="MobiDB-lite"/>
    </source>
</evidence>
<dbReference type="InterPro" id="IPR046700">
    <property type="entry name" value="DUF6570"/>
</dbReference>
<accession>A0A9P5MR77</accession>
<sequence>MAEEQQFSLADSFEAAVGDDAADGVDSTPADEFDNAFGNGADLMDVDLLTDSAVSAREATLLNSLNEKLDAINFETCDSCWEEGFDLNVKDRMCGTCRRDKDPVKKWSEANAVHPDITEITTKLPHLPEEIDIVIIRKENVDLSRHIDFIVRRDKVKAALEYKIGHDPEYADLTIDQDALGSLPENGSVANRLPTCREGRQDGVAAMPVGPDAAAGMEEAGGNDDQFDVGGILDLGNPERPEIEQLRRGARDAIQGTRYQQTIINAPSCDPVPISESTPGYMSPLLTRR</sequence>
<dbReference type="AlphaFoldDB" id="A0A9P5MR77"/>
<proteinExistence type="predicted"/>
<evidence type="ECO:0000313" key="3">
    <source>
        <dbReference type="EMBL" id="KAF8472177.1"/>
    </source>
</evidence>
<organism evidence="3 4">
    <name type="scientific">Russula ochroleuca</name>
    <dbReference type="NCBI Taxonomy" id="152965"/>
    <lineage>
        <taxon>Eukaryota</taxon>
        <taxon>Fungi</taxon>
        <taxon>Dikarya</taxon>
        <taxon>Basidiomycota</taxon>
        <taxon>Agaricomycotina</taxon>
        <taxon>Agaricomycetes</taxon>
        <taxon>Russulales</taxon>
        <taxon>Russulaceae</taxon>
        <taxon>Russula</taxon>
    </lineage>
</organism>
<dbReference type="Proteomes" id="UP000759537">
    <property type="component" value="Unassembled WGS sequence"/>
</dbReference>
<dbReference type="OrthoDB" id="432234at2759"/>
<dbReference type="GO" id="GO:0008270">
    <property type="term" value="F:zinc ion binding"/>
    <property type="evidence" value="ECO:0007669"/>
    <property type="project" value="InterPro"/>
</dbReference>
<evidence type="ECO:0000259" key="2">
    <source>
        <dbReference type="PROSITE" id="PS51068"/>
    </source>
</evidence>
<gene>
    <name evidence="3" type="ORF">DFH94DRAFT_696228</name>
</gene>
<feature type="region of interest" description="Disordered" evidence="1">
    <location>
        <begin position="268"/>
        <end position="289"/>
    </location>
</feature>
<dbReference type="InterPro" id="IPR012319">
    <property type="entry name" value="FPG_cat"/>
</dbReference>
<dbReference type="PROSITE" id="PS51068">
    <property type="entry name" value="FPG_CAT"/>
    <property type="match status" value="1"/>
</dbReference>
<protein>
    <recommendedName>
        <fullName evidence="2">Formamidopyrimidine-DNA glycosylase catalytic domain-containing protein</fullName>
    </recommendedName>
</protein>
<name>A0A9P5MR77_9AGAM</name>
<comment type="caution">
    <text evidence="3">The sequence shown here is derived from an EMBL/GenBank/DDBJ whole genome shotgun (WGS) entry which is preliminary data.</text>
</comment>
<evidence type="ECO:0000313" key="4">
    <source>
        <dbReference type="Proteomes" id="UP000759537"/>
    </source>
</evidence>
<feature type="domain" description="Formamidopyrimidine-DNA glycosylase catalytic" evidence="2">
    <location>
        <begin position="238"/>
        <end position="289"/>
    </location>
</feature>
<dbReference type="GO" id="GO:0003906">
    <property type="term" value="F:DNA-(apurinic or apyrimidinic site) endonuclease activity"/>
    <property type="evidence" value="ECO:0007669"/>
    <property type="project" value="InterPro"/>
</dbReference>